<reference evidence="1" key="1">
    <citation type="submission" date="2014-11" db="EMBL/GenBank/DDBJ databases">
        <authorList>
            <person name="Amaro Gonzalez C."/>
        </authorList>
    </citation>
    <scope>NUCLEOTIDE SEQUENCE</scope>
</reference>
<reference evidence="1" key="2">
    <citation type="journal article" date="2015" name="Fish Shellfish Immunol.">
        <title>Early steps in the European eel (Anguilla anguilla)-Vibrio vulnificus interaction in the gills: Role of the RtxA13 toxin.</title>
        <authorList>
            <person name="Callol A."/>
            <person name="Pajuelo D."/>
            <person name="Ebbesson L."/>
            <person name="Teles M."/>
            <person name="MacKenzie S."/>
            <person name="Amaro C."/>
        </authorList>
    </citation>
    <scope>NUCLEOTIDE SEQUENCE</scope>
</reference>
<organism evidence="1">
    <name type="scientific">Anguilla anguilla</name>
    <name type="common">European freshwater eel</name>
    <name type="synonym">Muraena anguilla</name>
    <dbReference type="NCBI Taxonomy" id="7936"/>
    <lineage>
        <taxon>Eukaryota</taxon>
        <taxon>Metazoa</taxon>
        <taxon>Chordata</taxon>
        <taxon>Craniata</taxon>
        <taxon>Vertebrata</taxon>
        <taxon>Euteleostomi</taxon>
        <taxon>Actinopterygii</taxon>
        <taxon>Neopterygii</taxon>
        <taxon>Teleostei</taxon>
        <taxon>Anguilliformes</taxon>
        <taxon>Anguillidae</taxon>
        <taxon>Anguilla</taxon>
    </lineage>
</organism>
<proteinExistence type="predicted"/>
<sequence>MLQPLSARALQLEVFCFYDGGKKGHFIYPCRNGDSVCARPNLGFTSFV</sequence>
<evidence type="ECO:0000313" key="1">
    <source>
        <dbReference type="EMBL" id="JAH95705.1"/>
    </source>
</evidence>
<dbReference type="AlphaFoldDB" id="A0A0E9X1C1"/>
<name>A0A0E9X1C1_ANGAN</name>
<protein>
    <submittedName>
        <fullName evidence="1">Uncharacterized protein</fullName>
    </submittedName>
</protein>
<dbReference type="EMBL" id="GBXM01012872">
    <property type="protein sequence ID" value="JAH95705.1"/>
    <property type="molecule type" value="Transcribed_RNA"/>
</dbReference>
<accession>A0A0E9X1C1</accession>